<comment type="caution">
    <text evidence="2">The sequence shown here is derived from an EMBL/GenBank/DDBJ whole genome shotgun (WGS) entry which is preliminary data.</text>
</comment>
<proteinExistence type="predicted"/>
<sequence>MNAMNPKPISQRLHAQLLHALLRLLAQGRQARRQACRARAELREMDGRALNDLALGRGEVEAVLAGATIKADGAAPRPRPARPTQAHGLTVLRAPDL</sequence>
<evidence type="ECO:0000256" key="1">
    <source>
        <dbReference type="SAM" id="MobiDB-lite"/>
    </source>
</evidence>
<gene>
    <name evidence="2" type="ORF">C1O66_00415</name>
</gene>
<dbReference type="AlphaFoldDB" id="A0A2N8L2J0"/>
<accession>A0A2N8L2J0</accession>
<feature type="region of interest" description="Disordered" evidence="1">
    <location>
        <begin position="72"/>
        <end position="97"/>
    </location>
</feature>
<organism evidence="2 3">
    <name type="scientific">Kinneretia aquatilis</name>
    <dbReference type="NCBI Taxonomy" id="2070761"/>
    <lineage>
        <taxon>Bacteria</taxon>
        <taxon>Pseudomonadati</taxon>
        <taxon>Pseudomonadota</taxon>
        <taxon>Betaproteobacteria</taxon>
        <taxon>Burkholderiales</taxon>
        <taxon>Sphaerotilaceae</taxon>
        <taxon>Roseateles</taxon>
    </lineage>
</organism>
<reference evidence="2 3" key="1">
    <citation type="submission" date="2018-01" db="EMBL/GenBank/DDBJ databases">
        <title>Draft genome sequence of Paucibacter aquatile CR182 isolated from freshwater of the Nakdong River.</title>
        <authorList>
            <person name="Choi A."/>
            <person name="Chung E.J."/>
        </authorList>
    </citation>
    <scope>NUCLEOTIDE SEQUENCE [LARGE SCALE GENOMIC DNA]</scope>
    <source>
        <strain evidence="2 3">CR182</strain>
    </source>
</reference>
<protein>
    <recommendedName>
        <fullName evidence="4">DUF1127 domain-containing protein</fullName>
    </recommendedName>
</protein>
<dbReference type="EMBL" id="POSP01000001">
    <property type="protein sequence ID" value="PND39911.1"/>
    <property type="molecule type" value="Genomic_DNA"/>
</dbReference>
<evidence type="ECO:0008006" key="4">
    <source>
        <dbReference type="Google" id="ProtNLM"/>
    </source>
</evidence>
<evidence type="ECO:0000313" key="2">
    <source>
        <dbReference type="EMBL" id="PND39911.1"/>
    </source>
</evidence>
<name>A0A2N8L2J0_9BURK</name>
<evidence type="ECO:0000313" key="3">
    <source>
        <dbReference type="Proteomes" id="UP000235916"/>
    </source>
</evidence>
<keyword evidence="3" id="KW-1185">Reference proteome</keyword>
<dbReference type="Proteomes" id="UP000235916">
    <property type="component" value="Unassembled WGS sequence"/>
</dbReference>